<proteinExistence type="predicted"/>
<dbReference type="Proteomes" id="UP001176941">
    <property type="component" value="Chromosome 21"/>
</dbReference>
<dbReference type="EMBL" id="OX459957">
    <property type="protein sequence ID" value="CAI9162787.1"/>
    <property type="molecule type" value="Genomic_DNA"/>
</dbReference>
<evidence type="ECO:0000313" key="2">
    <source>
        <dbReference type="EMBL" id="CAI9162787.1"/>
    </source>
</evidence>
<reference evidence="2" key="1">
    <citation type="submission" date="2023-04" db="EMBL/GenBank/DDBJ databases">
        <authorList>
            <consortium name="ELIXIR-Norway"/>
        </authorList>
    </citation>
    <scope>NUCLEOTIDE SEQUENCE [LARGE SCALE GENOMIC DNA]</scope>
</reference>
<organism evidence="2 3">
    <name type="scientific">Rangifer tarandus platyrhynchus</name>
    <name type="common">Svalbard reindeer</name>
    <dbReference type="NCBI Taxonomy" id="3082113"/>
    <lineage>
        <taxon>Eukaryota</taxon>
        <taxon>Metazoa</taxon>
        <taxon>Chordata</taxon>
        <taxon>Craniata</taxon>
        <taxon>Vertebrata</taxon>
        <taxon>Euteleostomi</taxon>
        <taxon>Mammalia</taxon>
        <taxon>Eutheria</taxon>
        <taxon>Laurasiatheria</taxon>
        <taxon>Artiodactyla</taxon>
        <taxon>Ruminantia</taxon>
        <taxon>Pecora</taxon>
        <taxon>Cervidae</taxon>
        <taxon>Odocoileinae</taxon>
        <taxon>Rangifer</taxon>
    </lineage>
</organism>
<feature type="region of interest" description="Disordered" evidence="1">
    <location>
        <begin position="1"/>
        <end position="81"/>
    </location>
</feature>
<sequence>MSRRTSTTRAYKSRRASPAAGGERARAQHSRQVSGTDRPMGDRWTMHGHGLEGKEETDRRQVRGAQRGGVGDRVEGTRVPSQLLELEPEAYAEPRAAPACARMETQPLRRSID</sequence>
<evidence type="ECO:0000313" key="3">
    <source>
        <dbReference type="Proteomes" id="UP001176941"/>
    </source>
</evidence>
<protein>
    <submittedName>
        <fullName evidence="2">Uncharacterized protein</fullName>
    </submittedName>
</protein>
<accession>A0ABN8YMH9</accession>
<feature type="compositionally biased region" description="Polar residues" evidence="1">
    <location>
        <begin position="1"/>
        <end position="10"/>
    </location>
</feature>
<evidence type="ECO:0000256" key="1">
    <source>
        <dbReference type="SAM" id="MobiDB-lite"/>
    </source>
</evidence>
<gene>
    <name evidence="2" type="ORF">MRATA1EN1_LOCUS11749</name>
</gene>
<feature type="region of interest" description="Disordered" evidence="1">
    <location>
        <begin position="94"/>
        <end position="113"/>
    </location>
</feature>
<keyword evidence="3" id="KW-1185">Reference proteome</keyword>
<name>A0ABN8YMH9_RANTA</name>
<feature type="compositionally biased region" description="Basic and acidic residues" evidence="1">
    <location>
        <begin position="39"/>
        <end position="61"/>
    </location>
</feature>